<dbReference type="InterPro" id="IPR003591">
    <property type="entry name" value="Leu-rich_rpt_typical-subtyp"/>
</dbReference>
<accession>A0ABD3PLN0</accession>
<evidence type="ECO:0000256" key="2">
    <source>
        <dbReference type="ARBA" id="ARBA00022737"/>
    </source>
</evidence>
<gene>
    <name evidence="6" type="ORF">ACHAWO_006163</name>
</gene>
<dbReference type="Pfam" id="PF00560">
    <property type="entry name" value="LRR_1"/>
    <property type="match status" value="5"/>
</dbReference>
<keyword evidence="2" id="KW-0677">Repeat</keyword>
<feature type="transmembrane region" description="Helical" evidence="5">
    <location>
        <begin position="1231"/>
        <end position="1250"/>
    </location>
</feature>
<dbReference type="FunFam" id="3.80.10.10:FF:000041">
    <property type="entry name" value="LRR receptor-like serine/threonine-protein kinase ERECTA"/>
    <property type="match status" value="1"/>
</dbReference>
<feature type="transmembrane region" description="Helical" evidence="5">
    <location>
        <begin position="1136"/>
        <end position="1157"/>
    </location>
</feature>
<evidence type="ECO:0008006" key="8">
    <source>
        <dbReference type="Google" id="ProtNLM"/>
    </source>
</evidence>
<keyword evidence="1" id="KW-0433">Leucine-rich repeat</keyword>
<keyword evidence="5" id="KW-1133">Transmembrane helix</keyword>
<protein>
    <recommendedName>
        <fullName evidence="8">Leucine-rich repeat-containing N-terminal plant-type domain-containing protein</fullName>
    </recommendedName>
</protein>
<dbReference type="PANTHER" id="PTHR48010:SF58">
    <property type="entry name" value="RECEPTOR PROTEIN KINASE-LIKE PROTEIN ZAR1"/>
    <property type="match status" value="1"/>
</dbReference>
<dbReference type="PANTHER" id="PTHR48010">
    <property type="entry name" value="OS05G0588300 PROTEIN"/>
    <property type="match status" value="1"/>
</dbReference>
<evidence type="ECO:0000313" key="7">
    <source>
        <dbReference type="Proteomes" id="UP001530400"/>
    </source>
</evidence>
<dbReference type="SUPFAM" id="SSF52047">
    <property type="entry name" value="RNI-like"/>
    <property type="match status" value="1"/>
</dbReference>
<dbReference type="PROSITE" id="PS51450">
    <property type="entry name" value="LRR"/>
    <property type="match status" value="1"/>
</dbReference>
<feature type="transmembrane region" description="Helical" evidence="5">
    <location>
        <begin position="1192"/>
        <end position="1211"/>
    </location>
</feature>
<evidence type="ECO:0000313" key="6">
    <source>
        <dbReference type="EMBL" id="KAL3788922.1"/>
    </source>
</evidence>
<dbReference type="EMBL" id="JALLPJ020000545">
    <property type="protein sequence ID" value="KAL3788922.1"/>
    <property type="molecule type" value="Genomic_DNA"/>
</dbReference>
<reference evidence="6 7" key="1">
    <citation type="submission" date="2024-10" db="EMBL/GenBank/DDBJ databases">
        <title>Updated reference genomes for cyclostephanoid diatoms.</title>
        <authorList>
            <person name="Roberts W.R."/>
            <person name="Alverson A.J."/>
        </authorList>
    </citation>
    <scope>NUCLEOTIDE SEQUENCE [LARGE SCALE GENOMIC DNA]</scope>
    <source>
        <strain evidence="6 7">AJA010-31</strain>
    </source>
</reference>
<name>A0ABD3PLN0_9STRA</name>
<evidence type="ECO:0000256" key="3">
    <source>
        <dbReference type="SAM" id="Coils"/>
    </source>
</evidence>
<organism evidence="6 7">
    <name type="scientific">Cyclotella atomus</name>
    <dbReference type="NCBI Taxonomy" id="382360"/>
    <lineage>
        <taxon>Eukaryota</taxon>
        <taxon>Sar</taxon>
        <taxon>Stramenopiles</taxon>
        <taxon>Ochrophyta</taxon>
        <taxon>Bacillariophyta</taxon>
        <taxon>Coscinodiscophyceae</taxon>
        <taxon>Thalassiosirophycidae</taxon>
        <taxon>Stephanodiscales</taxon>
        <taxon>Stephanodiscaceae</taxon>
        <taxon>Cyclotella</taxon>
    </lineage>
</organism>
<dbReference type="Gene3D" id="3.80.10.10">
    <property type="entry name" value="Ribonuclease Inhibitor"/>
    <property type="match status" value="3"/>
</dbReference>
<evidence type="ECO:0000256" key="1">
    <source>
        <dbReference type="ARBA" id="ARBA00022614"/>
    </source>
</evidence>
<evidence type="ECO:0000256" key="5">
    <source>
        <dbReference type="SAM" id="Phobius"/>
    </source>
</evidence>
<feature type="region of interest" description="Disordered" evidence="4">
    <location>
        <begin position="55"/>
        <end position="77"/>
    </location>
</feature>
<feature type="coiled-coil region" evidence="3">
    <location>
        <begin position="1378"/>
        <end position="1444"/>
    </location>
</feature>
<comment type="caution">
    <text evidence="6">The sequence shown here is derived from an EMBL/GenBank/DDBJ whole genome shotgun (WGS) entry which is preliminary data.</text>
</comment>
<proteinExistence type="predicted"/>
<keyword evidence="5" id="KW-0472">Membrane</keyword>
<dbReference type="SMART" id="SM00369">
    <property type="entry name" value="LRR_TYP"/>
    <property type="match status" value="3"/>
</dbReference>
<sequence>MSHVKTHSIKLGVTGIFKDLQVRRMLGTLLLLLMSFAKQGEGSFNKSIPLHHPRQVETKQFSSGPSPPGPLSAVNASPSAANASLTNLFQAQKVDDISPTQDPTWPNCKDLTIAILPSFIDAEYPVEWTLTSSQFTYNKNYSDPALFNTVVIDSLSDDGFCLTSGDYLFNISSIGIAYYLLYSEEEVLECGGLFKDSQDYDISLPFDQTNAESTCPALINCQGVDNATECLIQAFAPLQCYTDGIEVDITAADYNSMGNRTFWFSDTCSPILNELCESSVPMLGFGAGYESPSLQERSVVDKFCPYFACASASFERFINGGTLDEYYGCERKYTHWACATSGAKCDLDQCCLDNDMSSSISALSTSCSCRIEPDCDNGNAELCDVALDYCCATKEESKRQECERKYSQLRCQSSISQRNVDAKGEYPYCRQNTELLCGDKEDSAGCECYYWTNLLFDVSFLFSNVGRCEQYPEEAVCEDAIDFCCPGDARYATFCYCDFYAFADSIGYKSDKMAGWCSTSETFLSQISSAETDLFGLNSIYHNLGGDFWYNNEDWITPFVSHCDWYGVECKDGRVTSLKLNDNNLTGDFSFFGKGENFGEDSGALFNLEELDLSGNNIFGVLSSESFFRYRSLIMIDVSNNRLEGMADVLIAPSIRHANFSHNQYTSLGYVVKSKQAYNTIETIDIGHNLIQYKADLVFSFLPANVKRLLMRENSLSGALPSHFTSAKLEEFDVSANFLTGTIPDFSQMAPRLTKLNLSGQKGNGTGLSGSIPRSISSLLDLLSLDLSNNGLTGEIIPTLGNIPRLKELNLSNNELTGVIDKELGLLSAVSEVFDLSNNLLFGSIPEKMKEFTEGRIHLGGNENLRGPAPLGLCYDASGFDLSDDIVFCPPERNALQDFFEASREWTSSYGWGDQFLNVCDWYGITCSSDTKKLVRLELGNNALSGKLSESFGELASLEETDLSDNDIKGSIPSGIANLENLRVLRLSYNQFTSSIPKDLIRLNGLDLVHLQSNMLTGTVSLSSERMVDPSSFISDCGVPTAFEDTLTCDNCTMCCNVEGGCDTKGNPLPYGLSFYNLLCWILIIITAILAVFALVKRCVNSREVVSREIVLQEKELAFETIGDDSVYAFFLSKNWIGWIIALSVTYFQFYVFVFFVKAAEKDFSDDKSDFTYSWRCPRNSLECNFLADQTWQGWLTFCVLMISHLGQDLVKGFKLLGLSTKNGHKRARVARWFGGGLILILLTVTAIYASTVYNFAIARSNAELVANAVIVLYLVDVDEQIFALMEVACPSLLDSIMGRVETKDLKSLKYSWSIIGEPSSRRLDTCDEENDIASRKSKAAGQSEDILELLQGVDIAQLSRLLKLLQGVDIVELYCARMNSEKTIADLRAQLNALEKKSEEQIQNLRLALQVHKSTADIITDSVKSLDRRATEVEEELSQYSKSVLSKSWSFDDTL</sequence>
<keyword evidence="7" id="KW-1185">Reference proteome</keyword>
<keyword evidence="3" id="KW-0175">Coiled coil</keyword>
<feature type="transmembrane region" description="Helical" evidence="5">
    <location>
        <begin position="1075"/>
        <end position="1096"/>
    </location>
</feature>
<dbReference type="InterPro" id="IPR001611">
    <property type="entry name" value="Leu-rich_rpt"/>
</dbReference>
<dbReference type="InterPro" id="IPR050994">
    <property type="entry name" value="At_inactive_RLKs"/>
</dbReference>
<dbReference type="InterPro" id="IPR032675">
    <property type="entry name" value="LRR_dom_sf"/>
</dbReference>
<keyword evidence="5" id="KW-0812">Transmembrane</keyword>
<evidence type="ECO:0000256" key="4">
    <source>
        <dbReference type="SAM" id="MobiDB-lite"/>
    </source>
</evidence>
<dbReference type="Proteomes" id="UP001530400">
    <property type="component" value="Unassembled WGS sequence"/>
</dbReference>